<evidence type="ECO:0000313" key="1">
    <source>
        <dbReference type="EMBL" id="QBK89872.1"/>
    </source>
</evidence>
<proteinExistence type="predicted"/>
<protein>
    <submittedName>
        <fullName evidence="1">Uncharacterized protein</fullName>
    </submittedName>
</protein>
<sequence length="83" mass="9791">MNEISSIAKHNMYGYKSVIQSNIIKLWNIYSSHDISKKNDKISPQPNFDKISYKEHPGVNKRILSRNIKRTSSKNVKYELFFE</sequence>
<name>A0A481Z2D2_9VIRU</name>
<gene>
    <name evidence="1" type="ORF">LCPAC101_01550</name>
</gene>
<reference evidence="1" key="1">
    <citation type="journal article" date="2019" name="MBio">
        <title>Virus Genomes from Deep Sea Sediments Expand the Ocean Megavirome and Support Independent Origins of Viral Gigantism.</title>
        <authorList>
            <person name="Backstrom D."/>
            <person name="Yutin N."/>
            <person name="Jorgensen S.L."/>
            <person name="Dharamshi J."/>
            <person name="Homa F."/>
            <person name="Zaremba-Niedwiedzka K."/>
            <person name="Spang A."/>
            <person name="Wolf Y.I."/>
            <person name="Koonin E.V."/>
            <person name="Ettema T.J."/>
        </authorList>
    </citation>
    <scope>NUCLEOTIDE SEQUENCE</scope>
</reference>
<organism evidence="1">
    <name type="scientific">Pithovirus LCPAC101</name>
    <dbReference type="NCBI Taxonomy" id="2506586"/>
    <lineage>
        <taxon>Viruses</taxon>
        <taxon>Pithoviruses</taxon>
    </lineage>
</organism>
<accession>A0A481Z2D2</accession>
<dbReference type="EMBL" id="MK500444">
    <property type="protein sequence ID" value="QBK89872.1"/>
    <property type="molecule type" value="Genomic_DNA"/>
</dbReference>